<dbReference type="EMBL" id="JANRHA010000001">
    <property type="protein sequence ID" value="MDG3013347.1"/>
    <property type="molecule type" value="Genomic_DNA"/>
</dbReference>
<dbReference type="Gene3D" id="3.10.129.10">
    <property type="entry name" value="Hotdog Thioesterase"/>
    <property type="match status" value="2"/>
</dbReference>
<evidence type="ECO:0000313" key="4">
    <source>
        <dbReference type="Proteomes" id="UP001152755"/>
    </source>
</evidence>
<sequence>MPHAIGPAVPALDRVNTMMGVEAHLTASGRRVLRQRIGRRFHDHRGRTVLGSVGVLVDTGLGGAAYAGMSVKPRSVVSQMSIAMGAPMPAEGLLTVSAHSVHLDDESGLGRGEVLDGDGAAVLSTLSRVLTVSRSGTAAAGDDDGPVAFPEPEPCCTPDELAGRSGAEVVTGISAGRLPRGPLAGLLGFEVSAAERGRVVAQVQPQSWMSNMLGSVQGGILTSIANLVSEFAAQSLTEAGQDYRLLDLRLEFLRSPSVDGPSIRAESEVVRAGRRLAVVESQLLGGDGQVLARAGATAQLR</sequence>
<dbReference type="Proteomes" id="UP001152755">
    <property type="component" value="Unassembled WGS sequence"/>
</dbReference>
<evidence type="ECO:0000313" key="3">
    <source>
        <dbReference type="EMBL" id="MDG3013347.1"/>
    </source>
</evidence>
<gene>
    <name evidence="3" type="ORF">NVS88_02115</name>
</gene>
<dbReference type="CDD" id="cd03443">
    <property type="entry name" value="PaaI_thioesterase"/>
    <property type="match status" value="1"/>
</dbReference>
<keyword evidence="4" id="KW-1185">Reference proteome</keyword>
<proteinExistence type="predicted"/>
<dbReference type="InterPro" id="IPR039298">
    <property type="entry name" value="ACOT13"/>
</dbReference>
<dbReference type="SUPFAM" id="SSF54637">
    <property type="entry name" value="Thioesterase/thiol ester dehydrase-isomerase"/>
    <property type="match status" value="2"/>
</dbReference>
<organism evidence="3 4">
    <name type="scientific">Speluncibacter jeojiensis</name>
    <dbReference type="NCBI Taxonomy" id="2710754"/>
    <lineage>
        <taxon>Bacteria</taxon>
        <taxon>Bacillati</taxon>
        <taxon>Actinomycetota</taxon>
        <taxon>Actinomycetes</taxon>
        <taxon>Mycobacteriales</taxon>
        <taxon>Speluncibacteraceae</taxon>
        <taxon>Speluncibacter</taxon>
    </lineage>
</organism>
<dbReference type="PANTHER" id="PTHR21660:SF1">
    <property type="entry name" value="ACYL-COENZYME A THIOESTERASE 13"/>
    <property type="match status" value="1"/>
</dbReference>
<dbReference type="Pfam" id="PF13622">
    <property type="entry name" value="4HBT_3"/>
    <property type="match status" value="1"/>
</dbReference>
<name>A0A9X4LZG8_9ACTN</name>
<evidence type="ECO:0000259" key="2">
    <source>
        <dbReference type="Pfam" id="PF13622"/>
    </source>
</evidence>
<dbReference type="NCBIfam" id="TIGR00369">
    <property type="entry name" value="unchar_dom_1"/>
    <property type="match status" value="1"/>
</dbReference>
<keyword evidence="1" id="KW-0378">Hydrolase</keyword>
<dbReference type="GO" id="GO:0047617">
    <property type="term" value="F:fatty acyl-CoA hydrolase activity"/>
    <property type="evidence" value="ECO:0007669"/>
    <property type="project" value="InterPro"/>
</dbReference>
<dbReference type="InterPro" id="IPR049449">
    <property type="entry name" value="TesB_ACOT8-like_N"/>
</dbReference>
<dbReference type="RefSeq" id="WP_277834327.1">
    <property type="nucleotide sequence ID" value="NZ_JAAIVF010000006.1"/>
</dbReference>
<feature type="domain" description="Acyl-CoA thioesterase-like N-terminal HotDog" evidence="2">
    <location>
        <begin position="214"/>
        <end position="297"/>
    </location>
</feature>
<protein>
    <submittedName>
        <fullName evidence="3">PaaI family thioesterase</fullName>
    </submittedName>
</protein>
<comment type="caution">
    <text evidence="3">The sequence shown here is derived from an EMBL/GenBank/DDBJ whole genome shotgun (WGS) entry which is preliminary data.</text>
</comment>
<reference evidence="3" key="1">
    <citation type="submission" date="2022-08" db="EMBL/GenBank/DDBJ databases">
        <title>Genome analysis of Corynebacteriales strain.</title>
        <authorList>
            <person name="Lee S.D."/>
        </authorList>
    </citation>
    <scope>NUCLEOTIDE SEQUENCE</scope>
    <source>
        <strain evidence="3">D3-21</strain>
    </source>
</reference>
<evidence type="ECO:0000256" key="1">
    <source>
        <dbReference type="ARBA" id="ARBA00022801"/>
    </source>
</evidence>
<dbReference type="AlphaFoldDB" id="A0A9X4LZG8"/>
<accession>A0A9X4LZG8</accession>
<dbReference type="InterPro" id="IPR029069">
    <property type="entry name" value="HotDog_dom_sf"/>
</dbReference>
<dbReference type="InterPro" id="IPR003736">
    <property type="entry name" value="PAAI_dom"/>
</dbReference>
<dbReference type="PANTHER" id="PTHR21660">
    <property type="entry name" value="THIOESTERASE SUPERFAMILY MEMBER-RELATED"/>
    <property type="match status" value="1"/>
</dbReference>